<keyword evidence="1" id="KW-1133">Transmembrane helix</keyword>
<organism evidence="2">
    <name type="scientific">Poterioochromonas malhamensis</name>
    <dbReference type="NCBI Taxonomy" id="88167"/>
    <lineage>
        <taxon>Eukaryota</taxon>
        <taxon>Sar</taxon>
        <taxon>Stramenopiles</taxon>
        <taxon>Ochrophyta</taxon>
        <taxon>Synurophyceae</taxon>
        <taxon>Ochromonadales</taxon>
        <taxon>Ochromonadaceae</taxon>
        <taxon>Poterioochromonas</taxon>
    </lineage>
</organism>
<evidence type="ECO:0000256" key="1">
    <source>
        <dbReference type="SAM" id="Phobius"/>
    </source>
</evidence>
<geneLocation type="plastid" evidence="2"/>
<dbReference type="EMBL" id="MW175522">
    <property type="protein sequence ID" value="QQK54966.1"/>
    <property type="molecule type" value="Genomic_DNA"/>
</dbReference>
<dbReference type="RefSeq" id="YP_010139300.1">
    <property type="nucleotide sequence ID" value="NC_056910.1"/>
</dbReference>
<keyword evidence="2" id="KW-0934">Plastid</keyword>
<sequence length="208" mass="25005">MVGQKLSEKQIRRLFRRLLEFYSSDYLCSLDYKQLVDLIMKLFGFYLCMDDVIEGIYPGSNFNQVKENWDKFIFFLKLLFGYWKAMAKREEFAKTFVLAAHVSGKLMVLSQLDKLSTLSLLTFLQRFNYLFDLDWRTWLLKQGILCGTFGFFSFQIYKYFVKRKNYFYLKKLQKKFATYTHGGSTLILLHLFLYIHALNERLKKKYSL</sequence>
<keyword evidence="1" id="KW-0472">Membrane</keyword>
<gene>
    <name evidence="2" type="primary">orf208</name>
</gene>
<feature type="transmembrane region" description="Helical" evidence="1">
    <location>
        <begin position="138"/>
        <end position="157"/>
    </location>
</feature>
<name>A0A7T6Y7X8_9STRA</name>
<dbReference type="RefSeq" id="YP_010139409.1">
    <property type="nucleotide sequence ID" value="NC_056910.1"/>
</dbReference>
<proteinExistence type="predicted"/>
<accession>A0A7T6Y7X8</accession>
<dbReference type="GeneID" id="67132859"/>
<evidence type="ECO:0000313" key="2">
    <source>
        <dbReference type="EMBL" id="QQK55075.1"/>
    </source>
</evidence>
<protein>
    <submittedName>
        <fullName evidence="2">Uncharacterized protein</fullName>
    </submittedName>
</protein>
<dbReference type="GeneID" id="67132974"/>
<dbReference type="AlphaFoldDB" id="A0A7T6Y7X8"/>
<keyword evidence="1" id="KW-0812">Transmembrane</keyword>
<dbReference type="EMBL" id="MW175522">
    <property type="protein sequence ID" value="QQK55075.1"/>
    <property type="molecule type" value="Genomic_DNA"/>
</dbReference>
<feature type="transmembrane region" description="Helical" evidence="1">
    <location>
        <begin position="178"/>
        <end position="198"/>
    </location>
</feature>
<reference evidence="2" key="1">
    <citation type="submission" date="2020-10" db="EMBL/GenBank/DDBJ databases">
        <title>Complete chloroplast genome of the Synurophyceae Poterioochromonas malhamensis (Pringsheim) R.A.Andersen 2017 from Van Lake in Eastern Anatolia.</title>
        <authorList>
            <person name="Gastineau R."/>
            <person name="Yilmaz E."/>
            <person name="Solak C.N."/>
            <person name="Lemieux C."/>
            <person name="Turmel M."/>
            <person name="Witkowski A."/>
        </authorList>
    </citation>
    <scope>NUCLEOTIDE SEQUENCE</scope>
    <source>
        <strain evidence="2">SZCZR2049</strain>
    </source>
</reference>